<evidence type="ECO:0000313" key="1">
    <source>
        <dbReference type="EMBL" id="QIS31152.1"/>
    </source>
</evidence>
<proteinExistence type="predicted"/>
<dbReference type="AlphaFoldDB" id="A0A6G9ZZE8"/>
<keyword evidence="1" id="KW-0614">Plasmid</keyword>
<reference evidence="1" key="1">
    <citation type="submission" date="2020-02" db="EMBL/GenBank/DDBJ databases">
        <authorList>
            <person name="Hu X."/>
            <person name="Yuan Z."/>
            <person name="Cheng J."/>
            <person name="Geng P."/>
        </authorList>
    </citation>
    <scope>NUCLEOTIDE SEQUENCE</scope>
    <source>
        <strain evidence="1">SSII-1</strain>
        <plasmid evidence="1">pSSII-1</plasmid>
    </source>
</reference>
<sequence>MLQDRGNIKWGALMVPEHLQLLREWKKSVNAELPRKLSEWELDEIQENISRAAADKMHVKLTVWEEGNYKEYNGVINKIIPYKRELVLITLSSTKFLSFDQIYSAKTESNFDISEI</sequence>
<geneLocation type="plasmid" evidence="1">
    <name>pSSII-1</name>
</geneLocation>
<dbReference type="Pfam" id="PF08863">
    <property type="entry name" value="YolD"/>
    <property type="match status" value="1"/>
</dbReference>
<name>A0A6G9ZZE8_LYSSH</name>
<accession>A0A6G9ZZE8</accession>
<protein>
    <recommendedName>
        <fullName evidence="2">YolD-like family protein</fullName>
    </recommendedName>
</protein>
<evidence type="ECO:0008006" key="2">
    <source>
        <dbReference type="Google" id="ProtNLM"/>
    </source>
</evidence>
<dbReference type="InterPro" id="IPR014962">
    <property type="entry name" value="YolD"/>
</dbReference>
<organism evidence="1">
    <name type="scientific">Lysinibacillus sphaericus</name>
    <name type="common">Bacillus sphaericus</name>
    <dbReference type="NCBI Taxonomy" id="1421"/>
    <lineage>
        <taxon>Bacteria</taxon>
        <taxon>Bacillati</taxon>
        <taxon>Bacillota</taxon>
        <taxon>Bacilli</taxon>
        <taxon>Bacillales</taxon>
        <taxon>Bacillaceae</taxon>
        <taxon>Lysinibacillus</taxon>
    </lineage>
</organism>
<dbReference type="EMBL" id="MT075580">
    <property type="protein sequence ID" value="QIS31152.1"/>
    <property type="molecule type" value="Genomic_DNA"/>
</dbReference>